<accession>V9QLD0</accession>
<protein>
    <submittedName>
        <fullName evidence="2">Uncharacterized protein</fullName>
    </submittedName>
</protein>
<evidence type="ECO:0000313" key="8">
    <source>
        <dbReference type="EMBL" id="AHC31206.1"/>
    </source>
</evidence>
<evidence type="ECO:0000256" key="1">
    <source>
        <dbReference type="SAM" id="MobiDB-lite"/>
    </source>
</evidence>
<dbReference type="EMBL" id="KF517184">
    <property type="protein sequence ID" value="AHC31206.1"/>
    <property type="molecule type" value="Genomic_DNA"/>
</dbReference>
<organismHost>
    <name type="scientific">Magallana gigas</name>
    <name type="common">Pacific oyster</name>
    <name type="synonym">Crassostrea gigas</name>
    <dbReference type="NCBI Taxonomy" id="29159"/>
</organismHost>
<dbReference type="EMBL" id="KF517181">
    <property type="protein sequence ID" value="AHC31203.1"/>
    <property type="molecule type" value="Genomic_DNA"/>
</dbReference>
<dbReference type="EMBL" id="KF517179">
    <property type="protein sequence ID" value="AHC31201.1"/>
    <property type="molecule type" value="Genomic_DNA"/>
</dbReference>
<organismHost>
    <name type="scientific">Pecten maximus</name>
    <name type="common">King scallop</name>
    <name type="synonym">Pilgrim's clam</name>
    <dbReference type="NCBI Taxonomy" id="6579"/>
</organismHost>
<dbReference type="InterPro" id="IPR013083">
    <property type="entry name" value="Znf_RING/FYVE/PHD"/>
</dbReference>
<evidence type="ECO:0000313" key="5">
    <source>
        <dbReference type="EMBL" id="AHC31203.1"/>
    </source>
</evidence>
<dbReference type="Gene3D" id="3.30.40.10">
    <property type="entry name" value="Zinc/RING finger domain, C3HC4 (zinc finger)"/>
    <property type="match status" value="1"/>
</dbReference>
<name>V9QLD0_OSHV1</name>
<dbReference type="EMBL" id="KF517183">
    <property type="protein sequence ID" value="AHC31205.1"/>
    <property type="molecule type" value="Genomic_DNA"/>
</dbReference>
<dbReference type="EMBL" id="KF517182">
    <property type="protein sequence ID" value="AHC31204.1"/>
    <property type="molecule type" value="Genomic_DNA"/>
</dbReference>
<evidence type="ECO:0000313" key="2">
    <source>
        <dbReference type="EMBL" id="AHC31200.1"/>
    </source>
</evidence>
<organism evidence="2">
    <name type="scientific">Ostreid herpesvirus 1</name>
    <name type="common">OsHV-1</name>
    <name type="synonym">Pacific oyster herpesvirus</name>
    <dbReference type="NCBI Taxonomy" id="261939"/>
    <lineage>
        <taxon>Viruses</taxon>
        <taxon>Duplodnaviria</taxon>
        <taxon>Heunggongvirae</taxon>
        <taxon>Peploviricota</taxon>
        <taxon>Herviviricetes</taxon>
        <taxon>Herpesvirales</taxon>
        <taxon>Malacoherpesviridae</taxon>
        <taxon>Ostreavirus</taxon>
        <taxon>Ostreavirus ostreidmalaco1</taxon>
    </lineage>
</organism>
<feature type="region of interest" description="Disordered" evidence="1">
    <location>
        <begin position="71"/>
        <end position="90"/>
    </location>
</feature>
<proteinExistence type="predicted"/>
<evidence type="ECO:0000313" key="4">
    <source>
        <dbReference type="EMBL" id="AHC31202.1"/>
    </source>
</evidence>
<dbReference type="EMBL" id="KF517178">
    <property type="protein sequence ID" value="AHC31200.1"/>
    <property type="molecule type" value="Genomic_DNA"/>
</dbReference>
<evidence type="ECO:0000313" key="3">
    <source>
        <dbReference type="EMBL" id="AHC31201.1"/>
    </source>
</evidence>
<sequence>MEVINTLFKLAGTNQEHAQSAQPEPMIEEYFTTGYTPAEPIVVEEYFTRGVSSETIYVKDEEYDPASNWVVPKREEPKSPGPMVWLNESSADNGPNYKRVDRVTGETSLVTRDREDVRKMSLMLMDKHQDMLRGELLNFQNNINKSGSCLMCRKVKCTTVKSPCCGLDFCNTCITVMGRRFHAKNFDINKPMESDLINNESPIKEVPECPFCGNDVFNEDCQFSKIFMRDLLERCENDCGMEQFYIAKLKKRCAKRTKRINKNKRLAKDLSKKISHKIFRRIESEAGKISPGARGKFVANKIRENKGKVDFSVMTQKYYHYSAVDMVRYGCGLSGLTQVLDAEPRLTNGSCKDHKDDGFGIIPVHKHAYTGNFEPAILKLAIEREEFDIFNAVDNELNTVVHDIMNMPHPNGSDKYLPFLEKNVNLFSSVMDQQNDRGYTPRTLAKFGIMSCDKCDGNTCERGRILKEKYNVTV</sequence>
<reference evidence="2" key="1">
    <citation type="journal article" date="2013" name="Virus Res.">
        <title>Genome exploration of six variants of the Ostreid Herpesvirus 1 and characterization of large deletion in OsHV-1?Var specimens.</title>
        <authorList>
            <person name="Martenot C."/>
            <person name="Travaille E."/>
            <person name="Lethuillier O."/>
            <person name="Lelong C."/>
            <person name="Houssin M."/>
        </authorList>
    </citation>
    <scope>NUCLEOTIDE SEQUENCE</scope>
    <source>
        <strain evidence="2">001-ORF124</strain>
        <strain evidence="3">002-ORF124</strain>
        <strain evidence="4">003-ORF124</strain>
        <strain evidence="5">004-ORF124</strain>
        <strain evidence="6">005-ORF124</strain>
        <strain evidence="7">006-ORF124</strain>
        <strain evidence="8">007-ORF124</strain>
    </source>
</reference>
<dbReference type="EMBL" id="KF517180">
    <property type="protein sequence ID" value="AHC31202.1"/>
    <property type="molecule type" value="Genomic_DNA"/>
</dbReference>
<evidence type="ECO:0000313" key="6">
    <source>
        <dbReference type="EMBL" id="AHC31204.1"/>
    </source>
</evidence>
<evidence type="ECO:0000313" key="7">
    <source>
        <dbReference type="EMBL" id="AHC31205.1"/>
    </source>
</evidence>